<evidence type="ECO:0000313" key="2">
    <source>
        <dbReference type="Proteomes" id="UP001501842"/>
    </source>
</evidence>
<dbReference type="Proteomes" id="UP001501842">
    <property type="component" value="Unassembled WGS sequence"/>
</dbReference>
<name>A0ABP6GAY3_9ACTN</name>
<protein>
    <submittedName>
        <fullName evidence="1">Uncharacterized protein</fullName>
    </submittedName>
</protein>
<evidence type="ECO:0000313" key="1">
    <source>
        <dbReference type="EMBL" id="GAA2720461.1"/>
    </source>
</evidence>
<keyword evidence="2" id="KW-1185">Reference proteome</keyword>
<accession>A0ABP6GAY3</accession>
<dbReference type="EMBL" id="BAAATZ010000003">
    <property type="protein sequence ID" value="GAA2720461.1"/>
    <property type="molecule type" value="Genomic_DNA"/>
</dbReference>
<reference evidence="2" key="1">
    <citation type="journal article" date="2019" name="Int. J. Syst. Evol. Microbiol.">
        <title>The Global Catalogue of Microorganisms (GCM) 10K type strain sequencing project: providing services to taxonomists for standard genome sequencing and annotation.</title>
        <authorList>
            <consortium name="The Broad Institute Genomics Platform"/>
            <consortium name="The Broad Institute Genome Sequencing Center for Infectious Disease"/>
            <person name="Wu L."/>
            <person name="Ma J."/>
        </authorList>
    </citation>
    <scope>NUCLEOTIDE SEQUENCE [LARGE SCALE GENOMIC DNA]</scope>
    <source>
        <strain evidence="2">JCM 8201</strain>
    </source>
</reference>
<proteinExistence type="predicted"/>
<organism evidence="1 2">
    <name type="scientific">Actinocorallia aurantiaca</name>
    <dbReference type="NCBI Taxonomy" id="46204"/>
    <lineage>
        <taxon>Bacteria</taxon>
        <taxon>Bacillati</taxon>
        <taxon>Actinomycetota</taxon>
        <taxon>Actinomycetes</taxon>
        <taxon>Streptosporangiales</taxon>
        <taxon>Thermomonosporaceae</taxon>
        <taxon>Actinocorallia</taxon>
    </lineage>
</organism>
<sequence length="55" mass="5603">MDSVIGASGTLIDLATSLRDKAPRSLAVLSKAYAFRAVTGPVPDGNQGRTISTVG</sequence>
<gene>
    <name evidence="1" type="ORF">GCM10010439_08420</name>
</gene>
<comment type="caution">
    <text evidence="1">The sequence shown here is derived from an EMBL/GenBank/DDBJ whole genome shotgun (WGS) entry which is preliminary data.</text>
</comment>